<dbReference type="Proteomes" id="UP000234681">
    <property type="component" value="Chromosome 8"/>
</dbReference>
<dbReference type="EMBL" id="CH473975">
    <property type="protein sequence ID" value="EDL95450.1"/>
    <property type="molecule type" value="Genomic_DNA"/>
</dbReference>
<feature type="non-terminal residue" evidence="1">
    <location>
        <position position="33"/>
    </location>
</feature>
<organism evidence="1 2">
    <name type="scientific">Rattus norvegicus</name>
    <name type="common">Rat</name>
    <dbReference type="NCBI Taxonomy" id="10116"/>
    <lineage>
        <taxon>Eukaryota</taxon>
        <taxon>Metazoa</taxon>
        <taxon>Chordata</taxon>
        <taxon>Craniata</taxon>
        <taxon>Vertebrata</taxon>
        <taxon>Euteleostomi</taxon>
        <taxon>Mammalia</taxon>
        <taxon>Eutheria</taxon>
        <taxon>Euarchontoglires</taxon>
        <taxon>Glires</taxon>
        <taxon>Rodentia</taxon>
        <taxon>Myomorpha</taxon>
        <taxon>Muroidea</taxon>
        <taxon>Muridae</taxon>
        <taxon>Murinae</taxon>
        <taxon>Rattus</taxon>
    </lineage>
</organism>
<protein>
    <submittedName>
        <fullName evidence="1">RCG58168</fullName>
    </submittedName>
</protein>
<dbReference type="AlphaFoldDB" id="A6J4C7"/>
<evidence type="ECO:0000313" key="2">
    <source>
        <dbReference type="Proteomes" id="UP000234681"/>
    </source>
</evidence>
<proteinExistence type="predicted"/>
<gene>
    <name evidence="1" type="ORF">rCG_58168</name>
</gene>
<reference evidence="2" key="1">
    <citation type="submission" date="2005-09" db="EMBL/GenBank/DDBJ databases">
        <authorList>
            <person name="Mural R.J."/>
            <person name="Li P.W."/>
            <person name="Adams M.D."/>
            <person name="Amanatides P.G."/>
            <person name="Baden-Tillson H."/>
            <person name="Barnstead M."/>
            <person name="Chin S.H."/>
            <person name="Dew I."/>
            <person name="Evans C.A."/>
            <person name="Ferriera S."/>
            <person name="Flanigan M."/>
            <person name="Fosler C."/>
            <person name="Glodek A."/>
            <person name="Gu Z."/>
            <person name="Holt R.A."/>
            <person name="Jennings D."/>
            <person name="Kraft C.L."/>
            <person name="Lu F."/>
            <person name="Nguyen T."/>
            <person name="Nusskern D.R."/>
            <person name="Pfannkoch C.M."/>
            <person name="Sitter C."/>
            <person name="Sutton G.G."/>
            <person name="Venter J.C."/>
            <person name="Wang Z."/>
            <person name="Woodage T."/>
            <person name="Zheng X.H."/>
            <person name="Zhong F."/>
        </authorList>
    </citation>
    <scope>NUCLEOTIDE SEQUENCE [LARGE SCALE GENOMIC DNA]</scope>
    <source>
        <strain>BN</strain>
        <strain evidence="2">Sprague-Dawley</strain>
    </source>
</reference>
<sequence>LQWLLLTPPPLFRCLLELQPGLFLSFQPQNYLV</sequence>
<feature type="non-terminal residue" evidence="1">
    <location>
        <position position="1"/>
    </location>
</feature>
<evidence type="ECO:0000313" key="1">
    <source>
        <dbReference type="EMBL" id="EDL95450.1"/>
    </source>
</evidence>
<name>A6J4C7_RAT</name>
<accession>A6J4C7</accession>